<dbReference type="InterPro" id="IPR023016">
    <property type="entry name" value="HisA/PriA"/>
</dbReference>
<keyword evidence="8 9" id="KW-0413">Isomerase</keyword>
<evidence type="ECO:0000256" key="4">
    <source>
        <dbReference type="ARBA" id="ARBA00009667"/>
    </source>
</evidence>
<dbReference type="PANTHER" id="PTHR43090:SF2">
    <property type="entry name" value="1-(5-PHOSPHORIBOSYL)-5-[(5-PHOSPHORIBOSYLAMINO)METHYLIDENEAMINO] IMIDAZOLE-4-CARBOXAMIDE ISOMERASE"/>
    <property type="match status" value="1"/>
</dbReference>
<dbReference type="UniPathway" id="UPA00031">
    <property type="reaction ID" value="UER00009"/>
</dbReference>
<name>A0A4S3KW79_9GAMM</name>
<dbReference type="InterPro" id="IPR044524">
    <property type="entry name" value="Isoase_HisA-like"/>
</dbReference>
<sequence>MKLIPAIDLRDGKVVRLHRGDFDRQREFDVDPLSLARRYRDAGADWLHVVDLDGARAGEPRALDLLSGIAATGLNVQWGGGVRSRGHVDALLAAGAKRVVVGSVAARQPATFASWLHELGGGPLCLALDVHVDADGACRIAVDAWQGVAEAGLDVLLPRFIDAGLRHVLSTDIARDGDASGPNVELYARLVSAWPTLQWIASGGIRDRADLARLSGSGVAAAVAGTALLDGTLPLDVIGAMCWETP</sequence>
<evidence type="ECO:0000256" key="1">
    <source>
        <dbReference type="ARBA" id="ARBA00000901"/>
    </source>
</evidence>
<dbReference type="Gene3D" id="3.20.20.70">
    <property type="entry name" value="Aldolase class I"/>
    <property type="match status" value="1"/>
</dbReference>
<feature type="active site" description="Proton donor" evidence="9">
    <location>
        <position position="129"/>
    </location>
</feature>
<comment type="caution">
    <text evidence="11">The sequence shown here is derived from an EMBL/GenBank/DDBJ whole genome shotgun (WGS) entry which is preliminary data.</text>
</comment>
<evidence type="ECO:0000256" key="7">
    <source>
        <dbReference type="ARBA" id="ARBA00023102"/>
    </source>
</evidence>
<comment type="subcellular location">
    <subcellularLocation>
        <location evidence="2 9">Cytoplasm</location>
    </subcellularLocation>
</comment>
<feature type="active site" description="Proton acceptor" evidence="9">
    <location>
        <position position="8"/>
    </location>
</feature>
<dbReference type="GO" id="GO:0003949">
    <property type="term" value="F:1-(5-phosphoribosyl)-5-[(5-phosphoribosylamino)methylideneamino]imidazole-4-carboxamide isomerase activity"/>
    <property type="evidence" value="ECO:0007669"/>
    <property type="project" value="UniProtKB-UniRule"/>
</dbReference>
<accession>A0A4S3KW79</accession>
<evidence type="ECO:0000256" key="9">
    <source>
        <dbReference type="HAMAP-Rule" id="MF_01014"/>
    </source>
</evidence>
<dbReference type="EMBL" id="SMAF01000012">
    <property type="protein sequence ID" value="TCS97570.1"/>
    <property type="molecule type" value="Genomic_DNA"/>
</dbReference>
<dbReference type="InterPro" id="IPR013785">
    <property type="entry name" value="Aldolase_TIM"/>
</dbReference>
<comment type="pathway">
    <text evidence="3 9">Amino-acid biosynthesis; L-histidine biosynthesis; L-histidine from 5-phospho-alpha-D-ribose 1-diphosphate: step 4/9.</text>
</comment>
<keyword evidence="5 9" id="KW-0963">Cytoplasm</keyword>
<dbReference type="RefSeq" id="WP_123523040.1">
    <property type="nucleotide sequence ID" value="NZ_JBHLWF010000014.1"/>
</dbReference>
<comment type="catalytic activity">
    <reaction evidence="1 9">
        <text>1-(5-phospho-beta-D-ribosyl)-5-[(5-phospho-beta-D-ribosylamino)methylideneamino]imidazole-4-carboxamide = 5-[(5-phospho-1-deoxy-D-ribulos-1-ylimino)methylamino]-1-(5-phospho-beta-D-ribosyl)imidazole-4-carboxamide</text>
        <dbReference type="Rhea" id="RHEA:15469"/>
        <dbReference type="ChEBI" id="CHEBI:58435"/>
        <dbReference type="ChEBI" id="CHEBI:58525"/>
        <dbReference type="EC" id="5.3.1.16"/>
    </reaction>
</comment>
<gene>
    <name evidence="9" type="primary">hisA</name>
    <name evidence="11" type="ORF">EDC25_11251</name>
</gene>
<dbReference type="GO" id="GO:0000162">
    <property type="term" value="P:L-tryptophan biosynthetic process"/>
    <property type="evidence" value="ECO:0007669"/>
    <property type="project" value="TreeGrafter"/>
</dbReference>
<evidence type="ECO:0000256" key="2">
    <source>
        <dbReference type="ARBA" id="ARBA00004496"/>
    </source>
</evidence>
<proteinExistence type="inferred from homology"/>
<evidence type="ECO:0000256" key="8">
    <source>
        <dbReference type="ARBA" id="ARBA00023235"/>
    </source>
</evidence>
<comment type="similarity">
    <text evidence="4 9 10">Belongs to the HisA/HisF family.</text>
</comment>
<evidence type="ECO:0000313" key="12">
    <source>
        <dbReference type="Proteomes" id="UP000294599"/>
    </source>
</evidence>
<reference evidence="11 12" key="1">
    <citation type="submission" date="2019-03" db="EMBL/GenBank/DDBJ databases">
        <title>Genomic Encyclopedia of Type Strains, Phase IV (KMG-IV): sequencing the most valuable type-strain genomes for metagenomic binning, comparative biology and taxonomic classification.</title>
        <authorList>
            <person name="Goeker M."/>
        </authorList>
    </citation>
    <scope>NUCLEOTIDE SEQUENCE [LARGE SCALE GENOMIC DNA]</scope>
    <source>
        <strain evidence="11 12">DSM 21944</strain>
    </source>
</reference>
<evidence type="ECO:0000256" key="5">
    <source>
        <dbReference type="ARBA" id="ARBA00022490"/>
    </source>
</evidence>
<evidence type="ECO:0000313" key="11">
    <source>
        <dbReference type="EMBL" id="TCS97570.1"/>
    </source>
</evidence>
<keyword evidence="7 9" id="KW-0368">Histidine biosynthesis</keyword>
<dbReference type="FunFam" id="3.20.20.70:FF:000009">
    <property type="entry name" value="1-(5-phosphoribosyl)-5-[(5-phosphoribosylamino)methylideneamino] imidazole-4-carboxamide isomerase"/>
    <property type="match status" value="1"/>
</dbReference>
<keyword evidence="6 9" id="KW-0028">Amino-acid biosynthesis</keyword>
<dbReference type="GO" id="GO:0000105">
    <property type="term" value="P:L-histidine biosynthetic process"/>
    <property type="evidence" value="ECO:0007669"/>
    <property type="project" value="UniProtKB-UniRule"/>
</dbReference>
<dbReference type="AlphaFoldDB" id="A0A4S3KW79"/>
<dbReference type="GO" id="GO:0005737">
    <property type="term" value="C:cytoplasm"/>
    <property type="evidence" value="ECO:0007669"/>
    <property type="project" value="UniProtKB-SubCell"/>
</dbReference>
<dbReference type="HAMAP" id="MF_01014">
    <property type="entry name" value="HisA"/>
    <property type="match status" value="1"/>
</dbReference>
<dbReference type="PANTHER" id="PTHR43090">
    <property type="entry name" value="1-(5-PHOSPHORIBOSYL)-5-[(5-PHOSPHORIBOSYLAMINO)METHYLIDENEAMINO] IMIDAZOLE-4-CARBOXAMIDE ISOMERASE"/>
    <property type="match status" value="1"/>
</dbReference>
<evidence type="ECO:0000256" key="6">
    <source>
        <dbReference type="ARBA" id="ARBA00022605"/>
    </source>
</evidence>
<dbReference type="CDD" id="cd04732">
    <property type="entry name" value="HisA"/>
    <property type="match status" value="1"/>
</dbReference>
<dbReference type="Pfam" id="PF00977">
    <property type="entry name" value="His_biosynth"/>
    <property type="match status" value="1"/>
</dbReference>
<dbReference type="Proteomes" id="UP000294599">
    <property type="component" value="Unassembled WGS sequence"/>
</dbReference>
<organism evidence="11 12">
    <name type="scientific">Pseudofulvimonas gallinarii</name>
    <dbReference type="NCBI Taxonomy" id="634155"/>
    <lineage>
        <taxon>Bacteria</taxon>
        <taxon>Pseudomonadati</taxon>
        <taxon>Pseudomonadota</taxon>
        <taxon>Gammaproteobacteria</taxon>
        <taxon>Lysobacterales</taxon>
        <taxon>Rhodanobacteraceae</taxon>
        <taxon>Pseudofulvimonas</taxon>
    </lineage>
</organism>
<evidence type="ECO:0000256" key="3">
    <source>
        <dbReference type="ARBA" id="ARBA00005133"/>
    </source>
</evidence>
<protein>
    <recommendedName>
        <fullName evidence="9">1-(5-phosphoribosyl)-5-[(5-phosphoribosylamino)methylideneamino] imidazole-4-carboxamide isomerase</fullName>
        <ecNumber evidence="9">5.3.1.16</ecNumber>
    </recommendedName>
    <alternativeName>
        <fullName evidence="9">Phosphoribosylformimino-5-aminoimidazole carboxamide ribotide isomerase</fullName>
    </alternativeName>
</protein>
<dbReference type="InterPro" id="IPR011060">
    <property type="entry name" value="RibuloseP-bd_barrel"/>
</dbReference>
<dbReference type="OrthoDB" id="9807749at2"/>
<evidence type="ECO:0000256" key="10">
    <source>
        <dbReference type="RuleBase" id="RU003657"/>
    </source>
</evidence>
<keyword evidence="12" id="KW-1185">Reference proteome</keyword>
<dbReference type="EC" id="5.3.1.16" evidence="9"/>
<dbReference type="InterPro" id="IPR006062">
    <property type="entry name" value="His_biosynth"/>
</dbReference>
<dbReference type="SUPFAM" id="SSF51366">
    <property type="entry name" value="Ribulose-phoshate binding barrel"/>
    <property type="match status" value="1"/>
</dbReference>